<evidence type="ECO:0000313" key="10">
    <source>
        <dbReference type="Proteomes" id="UP001210261"/>
    </source>
</evidence>
<comment type="subcellular location">
    <subcellularLocation>
        <location evidence="1">Cell membrane</location>
        <topology evidence="1">Single-pass type II membrane protein</topology>
    </subcellularLocation>
</comment>
<dbReference type="Proteomes" id="UP001210261">
    <property type="component" value="Unassembled WGS sequence"/>
</dbReference>
<keyword evidence="5" id="KW-0472">Membrane</keyword>
<dbReference type="EMBL" id="JAQHXR010000002">
    <property type="protein sequence ID" value="MDA3969173.1"/>
    <property type="molecule type" value="Genomic_DNA"/>
</dbReference>
<dbReference type="PANTHER" id="PTHR47529">
    <property type="entry name" value="PEPTIDYL-PROLYL CIS-TRANS ISOMERASE D"/>
    <property type="match status" value="1"/>
</dbReference>
<keyword evidence="10" id="KW-1185">Reference proteome</keyword>
<keyword evidence="9" id="KW-0413">Isomerase</keyword>
<dbReference type="InterPro" id="IPR000297">
    <property type="entry name" value="PPIase_PpiC"/>
</dbReference>
<evidence type="ECO:0000313" key="9">
    <source>
        <dbReference type="EMBL" id="MDA3969173.1"/>
    </source>
</evidence>
<evidence type="ECO:0000256" key="3">
    <source>
        <dbReference type="ARBA" id="ARBA00022692"/>
    </source>
</evidence>
<dbReference type="InterPro" id="IPR027304">
    <property type="entry name" value="Trigger_fact/SurA_dom_sf"/>
</dbReference>
<evidence type="ECO:0000259" key="8">
    <source>
        <dbReference type="Pfam" id="PF13145"/>
    </source>
</evidence>
<evidence type="ECO:0000256" key="7">
    <source>
        <dbReference type="ARBA" id="ARBA00038408"/>
    </source>
</evidence>
<comment type="caution">
    <text evidence="9">The sequence shown here is derived from an EMBL/GenBank/DDBJ whole genome shotgun (WGS) entry which is preliminary data.</text>
</comment>
<dbReference type="PANTHER" id="PTHR47529:SF1">
    <property type="entry name" value="PERIPLASMIC CHAPERONE PPID"/>
    <property type="match status" value="1"/>
</dbReference>
<evidence type="ECO:0000256" key="6">
    <source>
        <dbReference type="ARBA" id="ARBA00023186"/>
    </source>
</evidence>
<dbReference type="InterPro" id="IPR052029">
    <property type="entry name" value="PpiD_chaperone"/>
</dbReference>
<evidence type="ECO:0000256" key="2">
    <source>
        <dbReference type="ARBA" id="ARBA00022475"/>
    </source>
</evidence>
<proteinExistence type="inferred from homology"/>
<evidence type="ECO:0000256" key="1">
    <source>
        <dbReference type="ARBA" id="ARBA00004401"/>
    </source>
</evidence>
<comment type="similarity">
    <text evidence="7">Belongs to the PpiD chaperone family.</text>
</comment>
<dbReference type="Gene3D" id="1.10.4030.10">
    <property type="entry name" value="Porin chaperone SurA, peptide-binding domain"/>
    <property type="match status" value="1"/>
</dbReference>
<gene>
    <name evidence="9" type="ORF">PF021_05720</name>
</gene>
<name>A0ABT4VEP3_9HELI</name>
<keyword evidence="3" id="KW-0812">Transmembrane</keyword>
<sequence>MIGFMQKHRKYLVVVVWASTIAFVGAGFVGWGSYSLSSSANAVAIVGDTNIEQNKLQREYNRLYNIYNQLVGGTLDQEQAKKMGIESQALNNLISQTLMLNFARDIGLRVEDKEIIEEITTIEAFQSNGKFNQEIYKKALQENQLRPKEFEESIRESLLLNKLGVLLDIPLTQLEIDVLKSAYFVEDKVAIKTINKSSIEFTPKEEGIKQYWEENKDIYQTQRGYEISMLEINTDSIETDEESLKKYYNDFKNKFLDNNGQIKEYKDAKNDVIREYKDSQAEKEALKEYISLRKGENKNAKNIQVFEGDEKYNIDFINALSQAKEGETLKPIKLEDRYITAKIIKIIPSVPKEYSAARDEAKEDYIKEEKSKTLQSMAKKELKTNFDATNIGFISKDTKSIQGLNEDESLEFVSQLFGKTDEKGYILLQNKIVLYKILDQRIKNSDTINENLKLLTQSGTQMKGRLIEKELLSYLLNTYEVIKK</sequence>
<dbReference type="Pfam" id="PF13145">
    <property type="entry name" value="Rotamase_2"/>
    <property type="match status" value="1"/>
</dbReference>
<dbReference type="RefSeq" id="WP_271021476.1">
    <property type="nucleotide sequence ID" value="NZ_JAQHXR010000002.1"/>
</dbReference>
<accession>A0ABT4VEP3</accession>
<organism evidence="9 10">
    <name type="scientific">Helicobacter ibis</name>
    <dbReference type="NCBI Taxonomy" id="2962633"/>
    <lineage>
        <taxon>Bacteria</taxon>
        <taxon>Pseudomonadati</taxon>
        <taxon>Campylobacterota</taxon>
        <taxon>Epsilonproteobacteria</taxon>
        <taxon>Campylobacterales</taxon>
        <taxon>Helicobacteraceae</taxon>
        <taxon>Helicobacter</taxon>
    </lineage>
</organism>
<dbReference type="GO" id="GO:0016853">
    <property type="term" value="F:isomerase activity"/>
    <property type="evidence" value="ECO:0007669"/>
    <property type="project" value="UniProtKB-KW"/>
</dbReference>
<keyword evidence="6" id="KW-0143">Chaperone</keyword>
<feature type="domain" description="PpiC" evidence="8">
    <location>
        <begin position="240"/>
        <end position="359"/>
    </location>
</feature>
<dbReference type="SUPFAM" id="SSF109998">
    <property type="entry name" value="Triger factor/SurA peptide-binding domain-like"/>
    <property type="match status" value="1"/>
</dbReference>
<keyword evidence="2" id="KW-1003">Cell membrane</keyword>
<evidence type="ECO:0000256" key="4">
    <source>
        <dbReference type="ARBA" id="ARBA00022989"/>
    </source>
</evidence>
<protein>
    <submittedName>
        <fullName evidence="9">Peptidylprolyl isomerase</fullName>
    </submittedName>
</protein>
<dbReference type="Pfam" id="PF13624">
    <property type="entry name" value="SurA_N_3"/>
    <property type="match status" value="1"/>
</dbReference>
<keyword evidence="4" id="KW-1133">Transmembrane helix</keyword>
<evidence type="ECO:0000256" key="5">
    <source>
        <dbReference type="ARBA" id="ARBA00023136"/>
    </source>
</evidence>
<reference evidence="9 10" key="1">
    <citation type="submission" date="2023-01" db="EMBL/GenBank/DDBJ databases">
        <title>Description of Helicobacter ibis sp. nov. isolated from faecal droppings of black-faced ibis (Theristicus melanopis).</title>
        <authorList>
            <person name="Lopez-Cantillo M."/>
            <person name="Vidal-Veuthey B."/>
            <person name="Mella A."/>
            <person name="De La Haba R."/>
            <person name="Collado L."/>
        </authorList>
    </citation>
    <scope>NUCLEOTIDE SEQUENCE [LARGE SCALE GENOMIC DNA]</scope>
    <source>
        <strain evidence="9 10">A82</strain>
    </source>
</reference>